<protein>
    <submittedName>
        <fullName evidence="1">Uncharacterized protein</fullName>
    </submittedName>
</protein>
<proteinExistence type="predicted"/>
<dbReference type="GeneID" id="26613455"/>
<dbReference type="EMBL" id="KT001918">
    <property type="protein sequence ID" value="AKU44576.1"/>
    <property type="molecule type" value="Genomic_DNA"/>
</dbReference>
<keyword evidence="2" id="KW-1185">Reference proteome</keyword>
<gene>
    <name evidence="1" type="ORF">CPT_Matisse272</name>
</gene>
<sequence>MTFDEAMRAAKRGCKVAPIGRPFFVYYHDSAGYRRVTLGVSARNEDYVPDPWDKLKVWDIYEKNSPVMNFFKAIKRAIGRSHNLTPALR</sequence>
<evidence type="ECO:0000313" key="2">
    <source>
        <dbReference type="Proteomes" id="UP000203408"/>
    </source>
</evidence>
<reference evidence="1 2" key="1">
    <citation type="journal article" date="2015" name="Genome Announc.">
        <title>Complete Genome Sequence of Carbapenemase-Producing Klebsiella pneumoniae Myophage Matisse.</title>
        <authorList>
            <person name="Provasek V.E."/>
            <person name="Lessor L.E."/>
            <person name="Cahill J.L."/>
            <person name="Rasche E.S."/>
            <person name="Kuty Everett G.F."/>
        </authorList>
    </citation>
    <scope>NUCLEOTIDE SEQUENCE [LARGE SCALE GENOMIC DNA]</scope>
</reference>
<dbReference type="KEGG" id="vg:26613455"/>
<dbReference type="Proteomes" id="UP000203408">
    <property type="component" value="Segment"/>
</dbReference>
<name>A0A0K1LPT0_9CAUD</name>
<evidence type="ECO:0000313" key="1">
    <source>
        <dbReference type="EMBL" id="AKU44576.1"/>
    </source>
</evidence>
<dbReference type="RefSeq" id="YP_009194516.1">
    <property type="nucleotide sequence ID" value="NC_028750.1"/>
</dbReference>
<organism evidence="1 2">
    <name type="scientific">Klebsiella phage Matisse</name>
    <dbReference type="NCBI Taxonomy" id="1675607"/>
    <lineage>
        <taxon>Viruses</taxon>
        <taxon>Duplodnaviria</taxon>
        <taxon>Heunggongvirae</taxon>
        <taxon>Uroviricota</taxon>
        <taxon>Caudoviricetes</taxon>
        <taxon>Pantevenvirales</taxon>
        <taxon>Straboviridae</taxon>
        <taxon>Slopekvirus</taxon>
        <taxon>Slopekvirus matisse</taxon>
    </lineage>
</organism>
<accession>A0A0K1LPT0</accession>